<evidence type="ECO:0000313" key="12">
    <source>
        <dbReference type="EMBL" id="WIY02233.1"/>
    </source>
</evidence>
<dbReference type="EMBL" id="CP127295">
    <property type="protein sequence ID" value="WIY02233.1"/>
    <property type="molecule type" value="Genomic_DNA"/>
</dbReference>
<reference evidence="12 13" key="1">
    <citation type="submission" date="2023-06" db="EMBL/GenBank/DDBJ databases">
        <authorList>
            <person name="Oyuntsetseg B."/>
            <person name="Kim S.B."/>
        </authorList>
    </citation>
    <scope>NUCLEOTIDE SEQUENCE [LARGE SCALE GENOMIC DNA]</scope>
    <source>
        <strain evidence="12 13">4-36</strain>
    </source>
</reference>
<dbReference type="Gene3D" id="2.60.40.420">
    <property type="entry name" value="Cupredoxins - blue copper proteins"/>
    <property type="match status" value="3"/>
</dbReference>
<evidence type="ECO:0000256" key="2">
    <source>
        <dbReference type="ARBA" id="ARBA00011245"/>
    </source>
</evidence>
<keyword evidence="3" id="KW-0479">Metal-binding</keyword>
<evidence type="ECO:0000256" key="7">
    <source>
        <dbReference type="ARBA" id="ARBA00042896"/>
    </source>
</evidence>
<dbReference type="InterPro" id="IPR008972">
    <property type="entry name" value="Cupredoxin"/>
</dbReference>
<dbReference type="Proteomes" id="UP001239397">
    <property type="component" value="Chromosome"/>
</dbReference>
<evidence type="ECO:0000259" key="11">
    <source>
        <dbReference type="Pfam" id="PF07732"/>
    </source>
</evidence>
<dbReference type="InterPro" id="IPR011706">
    <property type="entry name" value="Cu-oxidase_C"/>
</dbReference>
<proteinExistence type="inferred from homology"/>
<evidence type="ECO:0000256" key="4">
    <source>
        <dbReference type="ARBA" id="ARBA00023002"/>
    </source>
</evidence>
<sequence length="496" mass="53981">MLNRRRVLTLGGLTVGGAAAGFLLPKGTPAHVQPLSDAHMGGQMAGMDMAGMLHHTGPLTPETTPPPVTPFTTAMPVSPVLRPAARSSTTDFYRLAIQPANVEIFPGTTTPALTYGGLFPGPTIRARTGRAVQITYTNGLSEVSNVHLHGGHTPQDSDGYSMDTFAPGASRTYRYPNLQQGATLWYHDHAMGFEADHLYRGLQGFYVLEDDVETPLRLPSGEFDVPIMVRDAHFDENAGWVSAFPRDTVLTNGKIQPYFRVAARKYRFRLLNAANDRLLKLNLNGTEMIRIGSDGGLLPTPVPETELSLASGERTDFVVDFGRFPVGKQLVLSDANAGPVLRFDVVRSAPDTSRVPDVLRPLPAMPPATVTRDITMSFDFTGATPVGLMNGKAFDPNRVDYQIKRGTTELWRIHNGDAAPLDHTFHVHLVQFRVVDRGGAPLLPVDAGRKDTVFVTAGNSVAVQATFGDYLGKYVFHCHFIEHSVMGMMGQIEIVP</sequence>
<evidence type="ECO:0000256" key="3">
    <source>
        <dbReference type="ARBA" id="ARBA00022723"/>
    </source>
</evidence>
<feature type="domain" description="Plastocyanin-like" evidence="10">
    <location>
        <begin position="379"/>
        <end position="493"/>
    </location>
</feature>
<dbReference type="CDD" id="cd13890">
    <property type="entry name" value="CuRO_3_CueO_FtsP"/>
    <property type="match status" value="1"/>
</dbReference>
<dbReference type="KEGG" id="amog:QRX60_51060"/>
<evidence type="ECO:0000256" key="5">
    <source>
        <dbReference type="ARBA" id="ARBA00038978"/>
    </source>
</evidence>
<dbReference type="PROSITE" id="PS00080">
    <property type="entry name" value="MULTICOPPER_OXIDASE2"/>
    <property type="match status" value="1"/>
</dbReference>
<organism evidence="12 13">
    <name type="scientific">Amycolatopsis mongoliensis</name>
    <dbReference type="NCBI Taxonomy" id="715475"/>
    <lineage>
        <taxon>Bacteria</taxon>
        <taxon>Bacillati</taxon>
        <taxon>Actinomycetota</taxon>
        <taxon>Actinomycetes</taxon>
        <taxon>Pseudonocardiales</taxon>
        <taxon>Pseudonocardiaceae</taxon>
        <taxon>Amycolatopsis</taxon>
    </lineage>
</organism>
<dbReference type="PANTHER" id="PTHR48267">
    <property type="entry name" value="CUPREDOXIN SUPERFAMILY PROTEIN"/>
    <property type="match status" value="1"/>
</dbReference>
<comment type="subunit">
    <text evidence="2">Monomer.</text>
</comment>
<dbReference type="PANTHER" id="PTHR48267:SF1">
    <property type="entry name" value="BILIRUBIN OXIDASE"/>
    <property type="match status" value="1"/>
</dbReference>
<dbReference type="Pfam" id="PF07731">
    <property type="entry name" value="Cu-oxidase_2"/>
    <property type="match status" value="1"/>
</dbReference>
<dbReference type="AlphaFoldDB" id="A0A9Y2JPG2"/>
<evidence type="ECO:0000256" key="8">
    <source>
        <dbReference type="ARBA" id="ARBA00043090"/>
    </source>
</evidence>
<gene>
    <name evidence="12" type="ORF">QRX60_51060</name>
</gene>
<evidence type="ECO:0000259" key="10">
    <source>
        <dbReference type="Pfam" id="PF07731"/>
    </source>
</evidence>
<name>A0A9Y2JPG2_9PSEU</name>
<comment type="similarity">
    <text evidence="1">Belongs to the multicopper oxidase family.</text>
</comment>
<comment type="catalytic activity">
    <reaction evidence="9">
        <text>4 Cu(+) + O2 + 4 H(+) = 4 Cu(2+) + 2 H2O</text>
        <dbReference type="Rhea" id="RHEA:30083"/>
        <dbReference type="ChEBI" id="CHEBI:15377"/>
        <dbReference type="ChEBI" id="CHEBI:15378"/>
        <dbReference type="ChEBI" id="CHEBI:15379"/>
        <dbReference type="ChEBI" id="CHEBI:29036"/>
        <dbReference type="ChEBI" id="CHEBI:49552"/>
        <dbReference type="EC" id="1.16.3.4"/>
    </reaction>
    <physiologicalReaction direction="left-to-right" evidence="9">
        <dbReference type="Rhea" id="RHEA:30084"/>
    </physiologicalReaction>
</comment>
<dbReference type="GO" id="GO:0005507">
    <property type="term" value="F:copper ion binding"/>
    <property type="evidence" value="ECO:0007669"/>
    <property type="project" value="InterPro"/>
</dbReference>
<evidence type="ECO:0000256" key="6">
    <source>
        <dbReference type="ARBA" id="ARBA00041027"/>
    </source>
</evidence>
<keyword evidence="13" id="KW-1185">Reference proteome</keyword>
<dbReference type="InterPro" id="IPR002355">
    <property type="entry name" value="Cu_oxidase_Cu_BS"/>
</dbReference>
<dbReference type="Pfam" id="PF07732">
    <property type="entry name" value="Cu-oxidase_3"/>
    <property type="match status" value="1"/>
</dbReference>
<dbReference type="PROSITE" id="PS51318">
    <property type="entry name" value="TAT"/>
    <property type="match status" value="1"/>
</dbReference>
<dbReference type="InterPro" id="IPR011707">
    <property type="entry name" value="Cu-oxidase-like_N"/>
</dbReference>
<dbReference type="InterPro" id="IPR006311">
    <property type="entry name" value="TAT_signal"/>
</dbReference>
<dbReference type="InterPro" id="IPR045087">
    <property type="entry name" value="Cu-oxidase_fam"/>
</dbReference>
<protein>
    <recommendedName>
        <fullName evidence="6">Multicopper oxidase CueO</fullName>
        <ecNumber evidence="5">1.16.3.4</ecNumber>
    </recommendedName>
    <alternativeName>
        <fullName evidence="7">Copper efflux oxidase</fullName>
    </alternativeName>
    <alternativeName>
        <fullName evidence="8">Cuprous oxidase</fullName>
    </alternativeName>
</protein>
<dbReference type="RefSeq" id="WP_285998662.1">
    <property type="nucleotide sequence ID" value="NZ_CP127295.1"/>
</dbReference>
<evidence type="ECO:0000313" key="13">
    <source>
        <dbReference type="Proteomes" id="UP001239397"/>
    </source>
</evidence>
<keyword evidence="4" id="KW-0560">Oxidoreductase</keyword>
<dbReference type="GO" id="GO:0016491">
    <property type="term" value="F:oxidoreductase activity"/>
    <property type="evidence" value="ECO:0007669"/>
    <property type="project" value="UniProtKB-KW"/>
</dbReference>
<dbReference type="EC" id="1.16.3.4" evidence="5"/>
<dbReference type="SUPFAM" id="SSF49503">
    <property type="entry name" value="Cupredoxins"/>
    <property type="match status" value="3"/>
</dbReference>
<evidence type="ECO:0000256" key="9">
    <source>
        <dbReference type="ARBA" id="ARBA00048092"/>
    </source>
</evidence>
<feature type="domain" description="Plastocyanin-like" evidence="11">
    <location>
        <begin position="98"/>
        <end position="211"/>
    </location>
</feature>
<accession>A0A9Y2JPG2</accession>
<evidence type="ECO:0000256" key="1">
    <source>
        <dbReference type="ARBA" id="ARBA00010609"/>
    </source>
</evidence>